<comment type="caution">
    <text evidence="2">The sequence shown here is derived from an EMBL/GenBank/DDBJ whole genome shotgun (WGS) entry which is preliminary data.</text>
</comment>
<evidence type="ECO:0000256" key="1">
    <source>
        <dbReference type="SAM" id="Phobius"/>
    </source>
</evidence>
<accession>A0A158C6J7</accession>
<keyword evidence="1" id="KW-0472">Membrane</keyword>
<reference evidence="2" key="1">
    <citation type="submission" date="2016-01" db="EMBL/GenBank/DDBJ databases">
        <authorList>
            <person name="Peeters C."/>
        </authorList>
    </citation>
    <scope>NUCLEOTIDE SEQUENCE</scope>
    <source>
        <strain evidence="2">LMG 29322</strain>
    </source>
</reference>
<keyword evidence="1" id="KW-0812">Transmembrane</keyword>
<evidence type="ECO:0000313" key="3">
    <source>
        <dbReference type="Proteomes" id="UP000054851"/>
    </source>
</evidence>
<dbReference type="Pfam" id="PF11162">
    <property type="entry name" value="DUF2946"/>
    <property type="match status" value="1"/>
</dbReference>
<gene>
    <name evidence="2" type="ORF">AWB79_04769</name>
</gene>
<feature type="transmembrane region" description="Helical" evidence="1">
    <location>
        <begin position="47"/>
        <end position="65"/>
    </location>
</feature>
<dbReference type="EMBL" id="FCOA02000018">
    <property type="protein sequence ID" value="SAK77536.1"/>
    <property type="molecule type" value="Genomic_DNA"/>
</dbReference>
<evidence type="ECO:0000313" key="2">
    <source>
        <dbReference type="EMBL" id="SAK77536.1"/>
    </source>
</evidence>
<keyword evidence="3" id="KW-1185">Reference proteome</keyword>
<keyword evidence="1" id="KW-1133">Transmembrane helix</keyword>
<dbReference type="InterPro" id="IPR021333">
    <property type="entry name" value="DUF2946"/>
</dbReference>
<dbReference type="AlphaFoldDB" id="A0A158C6J7"/>
<dbReference type="Proteomes" id="UP000054851">
    <property type="component" value="Unassembled WGS sequence"/>
</dbReference>
<sequence>MNARMSLHPGHTHREIAASMAPAYNSGQSLRFGPQISLMTRNARNRFVAWLGIAAMWLAIVAPVISQTLAARVADDPQAVLCAVDASHNEHDQHDAAPASHHDVAGHLDACSYCGLLAHSPLIAAGIAHQVARTDHVTRMPTLARIGVASSKSFNAASQRAPPVLS</sequence>
<proteinExistence type="predicted"/>
<name>A0A158C6J7_9BURK</name>
<organism evidence="2 3">
    <name type="scientific">Caballeronia hypogeia</name>
    <dbReference type="NCBI Taxonomy" id="1777140"/>
    <lineage>
        <taxon>Bacteria</taxon>
        <taxon>Pseudomonadati</taxon>
        <taxon>Pseudomonadota</taxon>
        <taxon>Betaproteobacteria</taxon>
        <taxon>Burkholderiales</taxon>
        <taxon>Burkholderiaceae</taxon>
        <taxon>Caballeronia</taxon>
    </lineage>
</organism>
<protein>
    <submittedName>
        <fullName evidence="2">Uncharacterized protein</fullName>
    </submittedName>
</protein>